<feature type="signal peptide" evidence="1">
    <location>
        <begin position="1"/>
        <end position="23"/>
    </location>
</feature>
<proteinExistence type="predicted"/>
<dbReference type="PATRIC" id="fig|66969.6.peg.3454"/>
<dbReference type="AlphaFoldDB" id="A0A0W1A1H1"/>
<dbReference type="OrthoDB" id="5652118at2"/>
<evidence type="ECO:0000256" key="1">
    <source>
        <dbReference type="SAM" id="SignalP"/>
    </source>
</evidence>
<evidence type="ECO:0008006" key="4">
    <source>
        <dbReference type="Google" id="ProtNLM"/>
    </source>
</evidence>
<comment type="caution">
    <text evidence="2">The sequence shown here is derived from an EMBL/GenBank/DDBJ whole genome shotgun (WGS) entry which is preliminary data.</text>
</comment>
<reference evidence="2 3" key="1">
    <citation type="submission" date="2015-11" db="EMBL/GenBank/DDBJ databases">
        <title>Genomic analysis of 38 Legionella species identifies large and diverse effector repertoires.</title>
        <authorList>
            <person name="Burstein D."/>
            <person name="Amaro F."/>
            <person name="Zusman T."/>
            <person name="Lifshitz Z."/>
            <person name="Cohen O."/>
            <person name="Gilbert J.A."/>
            <person name="Pupko T."/>
            <person name="Shuman H.A."/>
            <person name="Segal G."/>
        </authorList>
    </citation>
    <scope>NUCLEOTIDE SEQUENCE [LARGE SCALE GENOMIC DNA]</scope>
    <source>
        <strain evidence="2 3">ATCC 51914</strain>
    </source>
</reference>
<dbReference type="STRING" id="66969.Lwal_3167"/>
<dbReference type="Proteomes" id="UP000054729">
    <property type="component" value="Unassembled WGS sequence"/>
</dbReference>
<gene>
    <name evidence="2" type="ORF">Lwal_3167</name>
</gene>
<dbReference type="EMBL" id="LNZB01000060">
    <property type="protein sequence ID" value="KTD75126.1"/>
    <property type="molecule type" value="Genomic_DNA"/>
</dbReference>
<keyword evidence="1" id="KW-0732">Signal</keyword>
<keyword evidence="3" id="KW-1185">Reference proteome</keyword>
<sequence length="155" mass="17757">MKSIRFFYYLFFVFALFSSIANANPNSYWQCQTQDKELYEWTATNFYQKVAINLAYSDCKKNSKFPESCSTSISSCDHFVDGISTSPLWRCTTYDRVAQPWKSNYYRERDDAALASQAFCKDKSTVPETCYTNTATCENINVGAEVDGLFGGVNW</sequence>
<name>A0A0W1A1H1_9GAMM</name>
<evidence type="ECO:0000313" key="2">
    <source>
        <dbReference type="EMBL" id="KTD75126.1"/>
    </source>
</evidence>
<organism evidence="2 3">
    <name type="scientific">Legionella waltersii</name>
    <dbReference type="NCBI Taxonomy" id="66969"/>
    <lineage>
        <taxon>Bacteria</taxon>
        <taxon>Pseudomonadati</taxon>
        <taxon>Pseudomonadota</taxon>
        <taxon>Gammaproteobacteria</taxon>
        <taxon>Legionellales</taxon>
        <taxon>Legionellaceae</taxon>
        <taxon>Legionella</taxon>
    </lineage>
</organism>
<accession>A0A0W1A1H1</accession>
<dbReference type="RefSeq" id="WP_058481752.1">
    <property type="nucleotide sequence ID" value="NZ_CAAAIQ010000005.1"/>
</dbReference>
<evidence type="ECO:0000313" key="3">
    <source>
        <dbReference type="Proteomes" id="UP000054729"/>
    </source>
</evidence>
<feature type="chain" id="PRO_5006919283" description="Secreted protein" evidence="1">
    <location>
        <begin position="24"/>
        <end position="155"/>
    </location>
</feature>
<protein>
    <recommendedName>
        <fullName evidence="4">Secreted protein</fullName>
    </recommendedName>
</protein>